<dbReference type="AlphaFoldDB" id="A0A7W9HPR9"/>
<accession>A0A7W9HPR9</accession>
<dbReference type="PANTHER" id="PTHR30055">
    <property type="entry name" value="HTH-TYPE TRANSCRIPTIONAL REGULATOR RUTR"/>
    <property type="match status" value="1"/>
</dbReference>
<feature type="DNA-binding region" description="H-T-H motif" evidence="2">
    <location>
        <begin position="39"/>
        <end position="58"/>
    </location>
</feature>
<dbReference type="EMBL" id="JACHMO010000001">
    <property type="protein sequence ID" value="MBB5805689.1"/>
    <property type="molecule type" value="Genomic_DNA"/>
</dbReference>
<dbReference type="Proteomes" id="UP000552097">
    <property type="component" value="Unassembled WGS sequence"/>
</dbReference>
<evidence type="ECO:0000259" key="3">
    <source>
        <dbReference type="PROSITE" id="PS50977"/>
    </source>
</evidence>
<keyword evidence="5" id="KW-1185">Reference proteome</keyword>
<dbReference type="PROSITE" id="PS50977">
    <property type="entry name" value="HTH_TETR_2"/>
    <property type="match status" value="1"/>
</dbReference>
<evidence type="ECO:0000313" key="4">
    <source>
        <dbReference type="EMBL" id="MBB5805689.1"/>
    </source>
</evidence>
<evidence type="ECO:0000256" key="2">
    <source>
        <dbReference type="PROSITE-ProRule" id="PRU00335"/>
    </source>
</evidence>
<dbReference type="SUPFAM" id="SSF46689">
    <property type="entry name" value="Homeodomain-like"/>
    <property type="match status" value="1"/>
</dbReference>
<sequence length="211" mass="23529">MSRKRPDQPKGRLSFSERRAVILAAASEVLAANGYEQASMREIAKASKVTTPVLYDHFRSKIDLYLAVVQHHAEKLIVSWSARPPTADTSELFKQSSKAFFSWIRQNEESWRILFLDNPRDPAAVQAHQQVRGLATEAVARLLETLPPTRIPGSVDAADANLAIAAHLTGSGNALASWWWDNRDISTETIVELNYELVWNGLGSFMGERAE</sequence>
<dbReference type="InterPro" id="IPR036271">
    <property type="entry name" value="Tet_transcr_reg_TetR-rel_C_sf"/>
</dbReference>
<dbReference type="PRINTS" id="PR00455">
    <property type="entry name" value="HTHTETR"/>
</dbReference>
<dbReference type="PANTHER" id="PTHR30055:SF226">
    <property type="entry name" value="HTH-TYPE TRANSCRIPTIONAL REGULATOR PKSA"/>
    <property type="match status" value="1"/>
</dbReference>
<evidence type="ECO:0000256" key="1">
    <source>
        <dbReference type="ARBA" id="ARBA00023125"/>
    </source>
</evidence>
<organism evidence="4 5">
    <name type="scientific">Saccharothrix ecbatanensis</name>
    <dbReference type="NCBI Taxonomy" id="1105145"/>
    <lineage>
        <taxon>Bacteria</taxon>
        <taxon>Bacillati</taxon>
        <taxon>Actinomycetota</taxon>
        <taxon>Actinomycetes</taxon>
        <taxon>Pseudonocardiales</taxon>
        <taxon>Pseudonocardiaceae</taxon>
        <taxon>Saccharothrix</taxon>
    </lineage>
</organism>
<name>A0A7W9HPR9_9PSEU</name>
<dbReference type="Gene3D" id="1.10.357.10">
    <property type="entry name" value="Tetracycline Repressor, domain 2"/>
    <property type="match status" value="1"/>
</dbReference>
<dbReference type="SUPFAM" id="SSF48498">
    <property type="entry name" value="Tetracyclin repressor-like, C-terminal domain"/>
    <property type="match status" value="1"/>
</dbReference>
<dbReference type="InterPro" id="IPR009057">
    <property type="entry name" value="Homeodomain-like_sf"/>
</dbReference>
<evidence type="ECO:0000313" key="5">
    <source>
        <dbReference type="Proteomes" id="UP000552097"/>
    </source>
</evidence>
<dbReference type="GO" id="GO:0000976">
    <property type="term" value="F:transcription cis-regulatory region binding"/>
    <property type="evidence" value="ECO:0007669"/>
    <property type="project" value="TreeGrafter"/>
</dbReference>
<dbReference type="GO" id="GO:0003700">
    <property type="term" value="F:DNA-binding transcription factor activity"/>
    <property type="evidence" value="ECO:0007669"/>
    <property type="project" value="TreeGrafter"/>
</dbReference>
<feature type="domain" description="HTH tetR-type" evidence="3">
    <location>
        <begin position="16"/>
        <end position="76"/>
    </location>
</feature>
<keyword evidence="1 2" id="KW-0238">DNA-binding</keyword>
<comment type="caution">
    <text evidence="4">The sequence shown here is derived from an EMBL/GenBank/DDBJ whole genome shotgun (WGS) entry which is preliminary data.</text>
</comment>
<dbReference type="InterPro" id="IPR023772">
    <property type="entry name" value="DNA-bd_HTH_TetR-type_CS"/>
</dbReference>
<dbReference type="InterPro" id="IPR050109">
    <property type="entry name" value="HTH-type_TetR-like_transc_reg"/>
</dbReference>
<dbReference type="InterPro" id="IPR001647">
    <property type="entry name" value="HTH_TetR"/>
</dbReference>
<reference evidence="4 5" key="1">
    <citation type="submission" date="2020-08" db="EMBL/GenBank/DDBJ databases">
        <title>Sequencing the genomes of 1000 actinobacteria strains.</title>
        <authorList>
            <person name="Klenk H.-P."/>
        </authorList>
    </citation>
    <scope>NUCLEOTIDE SEQUENCE [LARGE SCALE GENOMIC DNA]</scope>
    <source>
        <strain evidence="4 5">DSM 45486</strain>
    </source>
</reference>
<dbReference type="PROSITE" id="PS01081">
    <property type="entry name" value="HTH_TETR_1"/>
    <property type="match status" value="1"/>
</dbReference>
<gene>
    <name evidence="4" type="ORF">F4560_005457</name>
</gene>
<dbReference type="RefSeq" id="WP_184924388.1">
    <property type="nucleotide sequence ID" value="NZ_JACHMO010000001.1"/>
</dbReference>
<dbReference type="Pfam" id="PF00440">
    <property type="entry name" value="TetR_N"/>
    <property type="match status" value="1"/>
</dbReference>
<protein>
    <submittedName>
        <fullName evidence="4">AcrR family transcriptional regulator</fullName>
    </submittedName>
</protein>
<proteinExistence type="predicted"/>